<name>A0ABQ2BAI6_9MICO</name>
<dbReference type="Proteomes" id="UP000632535">
    <property type="component" value="Unassembled WGS sequence"/>
</dbReference>
<gene>
    <name evidence="2" type="ORF">GCM10007368_38210</name>
</gene>
<accession>A0ABQ2BAI6</accession>
<reference evidence="3" key="1">
    <citation type="journal article" date="2019" name="Int. J. Syst. Evol. Microbiol.">
        <title>The Global Catalogue of Microorganisms (GCM) 10K type strain sequencing project: providing services to taxonomists for standard genome sequencing and annotation.</title>
        <authorList>
            <consortium name="The Broad Institute Genomics Platform"/>
            <consortium name="The Broad Institute Genome Sequencing Center for Infectious Disease"/>
            <person name="Wu L."/>
            <person name="Ma J."/>
        </authorList>
    </citation>
    <scope>NUCLEOTIDE SEQUENCE [LARGE SCALE GENOMIC DNA]</scope>
    <source>
        <strain evidence="3">CCM 8653</strain>
    </source>
</reference>
<proteinExistence type="predicted"/>
<feature type="region of interest" description="Disordered" evidence="1">
    <location>
        <begin position="79"/>
        <end position="142"/>
    </location>
</feature>
<keyword evidence="3" id="KW-1185">Reference proteome</keyword>
<protein>
    <submittedName>
        <fullName evidence="2">Uncharacterized protein</fullName>
    </submittedName>
</protein>
<evidence type="ECO:0000313" key="2">
    <source>
        <dbReference type="EMBL" id="GGI11843.1"/>
    </source>
</evidence>
<feature type="compositionally biased region" description="Basic and acidic residues" evidence="1">
    <location>
        <begin position="123"/>
        <end position="142"/>
    </location>
</feature>
<dbReference type="EMBL" id="BMDG01000017">
    <property type="protein sequence ID" value="GGI11843.1"/>
    <property type="molecule type" value="Genomic_DNA"/>
</dbReference>
<sequence>MFDHGVLPAAIPRRTIAATSITVASQVVAIPAPAARRGRVTVPGEVAAGGPVRSSARRARSAAKATMAVARAVAAPQANKALKSEGDTGFLSAARPNRRRLAPGSRGRDDRPGNIRDLVTRQSETRESKMDQGAERGRGKVS</sequence>
<comment type="caution">
    <text evidence="2">The sequence shown here is derived from an EMBL/GenBank/DDBJ whole genome shotgun (WGS) entry which is preliminary data.</text>
</comment>
<evidence type="ECO:0000256" key="1">
    <source>
        <dbReference type="SAM" id="MobiDB-lite"/>
    </source>
</evidence>
<evidence type="ECO:0000313" key="3">
    <source>
        <dbReference type="Proteomes" id="UP000632535"/>
    </source>
</evidence>
<organism evidence="2 3">
    <name type="scientific">Isoptericola cucumis</name>
    <dbReference type="NCBI Taxonomy" id="1776856"/>
    <lineage>
        <taxon>Bacteria</taxon>
        <taxon>Bacillati</taxon>
        <taxon>Actinomycetota</taxon>
        <taxon>Actinomycetes</taxon>
        <taxon>Micrococcales</taxon>
        <taxon>Promicromonosporaceae</taxon>
        <taxon>Isoptericola</taxon>
    </lineage>
</organism>